<evidence type="ECO:0000256" key="2">
    <source>
        <dbReference type="ARBA" id="ARBA00023125"/>
    </source>
</evidence>
<evidence type="ECO:0000256" key="3">
    <source>
        <dbReference type="ARBA" id="ARBA00023163"/>
    </source>
</evidence>
<dbReference type="SUPFAM" id="SSF46689">
    <property type="entry name" value="Homeodomain-like"/>
    <property type="match status" value="1"/>
</dbReference>
<dbReference type="PROSITE" id="PS50977">
    <property type="entry name" value="HTH_TETR_2"/>
    <property type="match status" value="1"/>
</dbReference>
<reference evidence="7" key="1">
    <citation type="journal article" date="2019" name="Int. J. Syst. Evol. Microbiol.">
        <title>The Global Catalogue of Microorganisms (GCM) 10K type strain sequencing project: providing services to taxonomists for standard genome sequencing and annotation.</title>
        <authorList>
            <consortium name="The Broad Institute Genomics Platform"/>
            <consortium name="The Broad Institute Genome Sequencing Center for Infectious Disease"/>
            <person name="Wu L."/>
            <person name="Ma J."/>
        </authorList>
    </citation>
    <scope>NUCLEOTIDE SEQUENCE [LARGE SCALE GENOMIC DNA]</scope>
    <source>
        <strain evidence="7">CCM 7043</strain>
    </source>
</reference>
<gene>
    <name evidence="6" type="ORF">ACFSL2_20505</name>
</gene>
<keyword evidence="2 4" id="KW-0238">DNA-binding</keyword>
<evidence type="ECO:0000313" key="6">
    <source>
        <dbReference type="EMBL" id="MFD2027890.1"/>
    </source>
</evidence>
<evidence type="ECO:0000256" key="4">
    <source>
        <dbReference type="PROSITE-ProRule" id="PRU00335"/>
    </source>
</evidence>
<name>A0ABW4VE17_9MICO</name>
<dbReference type="PANTHER" id="PTHR30055:SF234">
    <property type="entry name" value="HTH-TYPE TRANSCRIPTIONAL REGULATOR BETI"/>
    <property type="match status" value="1"/>
</dbReference>
<dbReference type="Pfam" id="PF00440">
    <property type="entry name" value="TetR_N"/>
    <property type="match status" value="1"/>
</dbReference>
<feature type="domain" description="HTH tetR-type" evidence="5">
    <location>
        <begin position="11"/>
        <end position="70"/>
    </location>
</feature>
<organism evidence="6 7">
    <name type="scientific">Promicromonospora aerolata</name>
    <dbReference type="NCBI Taxonomy" id="195749"/>
    <lineage>
        <taxon>Bacteria</taxon>
        <taxon>Bacillati</taxon>
        <taxon>Actinomycetota</taxon>
        <taxon>Actinomycetes</taxon>
        <taxon>Micrococcales</taxon>
        <taxon>Promicromonosporaceae</taxon>
        <taxon>Promicromonospora</taxon>
    </lineage>
</organism>
<dbReference type="Gene3D" id="1.10.357.10">
    <property type="entry name" value="Tetracycline Repressor, domain 2"/>
    <property type="match status" value="1"/>
</dbReference>
<dbReference type="InterPro" id="IPR009057">
    <property type="entry name" value="Homeodomain-like_sf"/>
</dbReference>
<feature type="DNA-binding region" description="H-T-H motif" evidence="4">
    <location>
        <begin position="33"/>
        <end position="52"/>
    </location>
</feature>
<evidence type="ECO:0000313" key="7">
    <source>
        <dbReference type="Proteomes" id="UP001597338"/>
    </source>
</evidence>
<dbReference type="SUPFAM" id="SSF48498">
    <property type="entry name" value="Tetracyclin repressor-like, C-terminal domain"/>
    <property type="match status" value="1"/>
</dbReference>
<evidence type="ECO:0000259" key="5">
    <source>
        <dbReference type="PROSITE" id="PS50977"/>
    </source>
</evidence>
<dbReference type="InterPro" id="IPR036271">
    <property type="entry name" value="Tet_transcr_reg_TetR-rel_C_sf"/>
</dbReference>
<keyword evidence="1" id="KW-0805">Transcription regulation</keyword>
<keyword evidence="7" id="KW-1185">Reference proteome</keyword>
<proteinExistence type="predicted"/>
<sequence>MPARNVRKDAARNRERIIDAARIVFREHGISAPVATIARIAGVGTATLYRHFPSRDDLLTAMFGDQARHRIAVLDDAVADPDPWRGFVRSLETVVEMEMENPGLSEAIVSQRHAIPVYEELRVHAVAALATLAARLRDGGIVGEDFRVADILLILAALKGISDTAGENAVPQARRFIHHLAHGIKRP</sequence>
<dbReference type="RefSeq" id="WP_377199608.1">
    <property type="nucleotide sequence ID" value="NZ_JBHUHF010000001.1"/>
</dbReference>
<protein>
    <submittedName>
        <fullName evidence="6">TetR/AcrR family transcriptional regulator</fullName>
    </submittedName>
</protein>
<comment type="caution">
    <text evidence="6">The sequence shown here is derived from an EMBL/GenBank/DDBJ whole genome shotgun (WGS) entry which is preliminary data.</text>
</comment>
<dbReference type="PRINTS" id="PR00455">
    <property type="entry name" value="HTHTETR"/>
</dbReference>
<dbReference type="Proteomes" id="UP001597338">
    <property type="component" value="Unassembled WGS sequence"/>
</dbReference>
<dbReference type="EMBL" id="JBHUHF010000001">
    <property type="protein sequence ID" value="MFD2027890.1"/>
    <property type="molecule type" value="Genomic_DNA"/>
</dbReference>
<dbReference type="PANTHER" id="PTHR30055">
    <property type="entry name" value="HTH-TYPE TRANSCRIPTIONAL REGULATOR RUTR"/>
    <property type="match status" value="1"/>
</dbReference>
<dbReference type="InterPro" id="IPR050109">
    <property type="entry name" value="HTH-type_TetR-like_transc_reg"/>
</dbReference>
<accession>A0ABW4VE17</accession>
<keyword evidence="3" id="KW-0804">Transcription</keyword>
<evidence type="ECO:0000256" key="1">
    <source>
        <dbReference type="ARBA" id="ARBA00023015"/>
    </source>
</evidence>
<dbReference type="InterPro" id="IPR001647">
    <property type="entry name" value="HTH_TetR"/>
</dbReference>